<dbReference type="PROSITE" id="PS51257">
    <property type="entry name" value="PROKAR_LIPOPROTEIN"/>
    <property type="match status" value="1"/>
</dbReference>
<evidence type="ECO:0000313" key="4">
    <source>
        <dbReference type="Proteomes" id="UP000694660"/>
    </source>
</evidence>
<evidence type="ECO:0000256" key="1">
    <source>
        <dbReference type="ARBA" id="ARBA00022729"/>
    </source>
</evidence>
<dbReference type="InterPro" id="IPR014004">
    <property type="entry name" value="Transpt-assoc_nodulatn_dom_bac"/>
</dbReference>
<name>A0A944DGN5_DENI1</name>
<keyword evidence="1" id="KW-0732">Signal</keyword>
<dbReference type="InterPro" id="IPR051686">
    <property type="entry name" value="Lipoprotein_DolP"/>
</dbReference>
<gene>
    <name evidence="3" type="ORF">I8J34_15110</name>
</gene>
<sequence>MSHPLRRTVLTLALVAGVVPALQGCFPLVATGVGTGALMVSDRRSSGAYVEDEAIEWKAAAQIKEKLGDHVHVNITSYNRNVLLTGEAPSAAVKEQLPRLVAQVPNVRGVTNDVQVAGHSSLTARSNDALITSKVKARMIDSSQVQAHLIKVVTENATVYLMGLVTQPEAEAATQVARTTAGVNKVVRVFEYISDADARRLDLLRSDK</sequence>
<dbReference type="PANTHER" id="PTHR34606:SF4">
    <property type="entry name" value="OUTER MEMBRANE LIPOPROTEIN DOLP"/>
    <property type="match status" value="1"/>
</dbReference>
<dbReference type="InterPro" id="IPR007055">
    <property type="entry name" value="BON_dom"/>
</dbReference>
<dbReference type="PROSITE" id="PS50914">
    <property type="entry name" value="BON"/>
    <property type="match status" value="2"/>
</dbReference>
<proteinExistence type="predicted"/>
<feature type="domain" description="BON" evidence="2">
    <location>
        <begin position="51"/>
        <end position="118"/>
    </location>
</feature>
<dbReference type="PANTHER" id="PTHR34606">
    <property type="entry name" value="BON DOMAIN-CONTAINING PROTEIN"/>
    <property type="match status" value="1"/>
</dbReference>
<comment type="caution">
    <text evidence="3">The sequence shown here is derived from an EMBL/GenBank/DDBJ whole genome shotgun (WGS) entry which is preliminary data.</text>
</comment>
<dbReference type="Pfam" id="PF04972">
    <property type="entry name" value="BON"/>
    <property type="match status" value="2"/>
</dbReference>
<evidence type="ECO:0000313" key="3">
    <source>
        <dbReference type="EMBL" id="MBT0962508.1"/>
    </source>
</evidence>
<dbReference type="EMBL" id="JAEKFT010000017">
    <property type="protein sequence ID" value="MBT0962508.1"/>
    <property type="molecule type" value="Genomic_DNA"/>
</dbReference>
<feature type="domain" description="BON" evidence="2">
    <location>
        <begin position="127"/>
        <end position="197"/>
    </location>
</feature>
<dbReference type="SMART" id="SM00749">
    <property type="entry name" value="BON"/>
    <property type="match status" value="2"/>
</dbReference>
<organism evidence="3 4">
    <name type="scientific">Denitromonas iodatirespirans</name>
    <dbReference type="NCBI Taxonomy" id="2795389"/>
    <lineage>
        <taxon>Bacteria</taxon>
        <taxon>Pseudomonadati</taxon>
        <taxon>Pseudomonadota</taxon>
        <taxon>Betaproteobacteria</taxon>
        <taxon>Rhodocyclales</taxon>
        <taxon>Zoogloeaceae</taxon>
        <taxon>Denitromonas</taxon>
    </lineage>
</organism>
<dbReference type="Proteomes" id="UP000694660">
    <property type="component" value="Unassembled WGS sequence"/>
</dbReference>
<dbReference type="AlphaFoldDB" id="A0A944DGN5"/>
<protein>
    <submittedName>
        <fullName evidence="3">BON domain-containing protein</fullName>
    </submittedName>
</protein>
<dbReference type="RefSeq" id="WP_214362459.1">
    <property type="nucleotide sequence ID" value="NZ_JAEKFT010000017.1"/>
</dbReference>
<evidence type="ECO:0000259" key="2">
    <source>
        <dbReference type="PROSITE" id="PS50914"/>
    </source>
</evidence>
<accession>A0A944DGN5</accession>
<dbReference type="Gene3D" id="3.30.1340.30">
    <property type="match status" value="1"/>
</dbReference>
<reference evidence="4" key="1">
    <citation type="journal article" date="2022" name="ISME J.">
        <title>Genetic and phylogenetic analysis of dissimilatory iodate-reducing bacteria identifies potential niches across the world's oceans.</title>
        <authorList>
            <person name="Reyes-Umana V."/>
            <person name="Henning Z."/>
            <person name="Lee K."/>
            <person name="Barnum T.P."/>
            <person name="Coates J.D."/>
        </authorList>
    </citation>
    <scope>NUCLEOTIDE SEQUENCE [LARGE SCALE GENOMIC DNA]</scope>
    <source>
        <strain evidence="4">IR12</strain>
    </source>
</reference>
<keyword evidence="4" id="KW-1185">Reference proteome</keyword>